<dbReference type="SUPFAM" id="SSF48056">
    <property type="entry name" value="Di-copper centre-containing domain"/>
    <property type="match status" value="1"/>
</dbReference>
<dbReference type="Pfam" id="PF00264">
    <property type="entry name" value="Tyrosinase"/>
    <property type="match status" value="1"/>
</dbReference>
<proteinExistence type="inferred from homology"/>
<name>R9GPF3_9SPHI</name>
<organism evidence="6 7">
    <name type="scientific">Arcticibacter svalbardensis MN12-7</name>
    <dbReference type="NCBI Taxonomy" id="1150600"/>
    <lineage>
        <taxon>Bacteria</taxon>
        <taxon>Pseudomonadati</taxon>
        <taxon>Bacteroidota</taxon>
        <taxon>Sphingobacteriia</taxon>
        <taxon>Sphingobacteriales</taxon>
        <taxon>Sphingobacteriaceae</taxon>
        <taxon>Arcticibacter</taxon>
    </lineage>
</organism>
<dbReference type="EMBL" id="AQPN01000116">
    <property type="protein sequence ID" value="EOR93425.1"/>
    <property type="molecule type" value="Genomic_DNA"/>
</dbReference>
<dbReference type="EC" id="1.14.18.1" evidence="6"/>
<dbReference type="InterPro" id="IPR002227">
    <property type="entry name" value="Tyrosinase_Cu-bd"/>
</dbReference>
<dbReference type="InterPro" id="IPR050316">
    <property type="entry name" value="Tyrosinase/Hemocyanin"/>
</dbReference>
<dbReference type="eggNOG" id="COG2304">
    <property type="taxonomic scope" value="Bacteria"/>
</dbReference>
<dbReference type="PATRIC" id="fig|1150600.3.peg.3471"/>
<feature type="domain" description="Tyrosinase copper-binding" evidence="4">
    <location>
        <begin position="165"/>
        <end position="182"/>
    </location>
</feature>
<dbReference type="PRINTS" id="PR00092">
    <property type="entry name" value="TYROSINASE"/>
</dbReference>
<dbReference type="Gene3D" id="1.10.1280.10">
    <property type="entry name" value="Di-copper center containing domain from catechol oxidase"/>
    <property type="match status" value="1"/>
</dbReference>
<keyword evidence="6" id="KW-0560">Oxidoreductase</keyword>
<dbReference type="Proteomes" id="UP000014174">
    <property type="component" value="Unassembled WGS sequence"/>
</dbReference>
<dbReference type="OrthoDB" id="2874181at2"/>
<comment type="similarity">
    <text evidence="1">Belongs to the tyrosinase family.</text>
</comment>
<evidence type="ECO:0000313" key="6">
    <source>
        <dbReference type="EMBL" id="EOR93425.1"/>
    </source>
</evidence>
<keyword evidence="2" id="KW-0479">Metal-binding</keyword>
<dbReference type="PROSITE" id="PS00497">
    <property type="entry name" value="TYROSINASE_1"/>
    <property type="match status" value="1"/>
</dbReference>
<reference evidence="6 7" key="1">
    <citation type="journal article" date="2013" name="Genome Announc.">
        <title>Draft Genome Sequence of Arcticibacter svalbardensis Strain MN12-7T, a Member of the Family Sphingobacteriaceae Isolated from an Arctic Soil Sample.</title>
        <authorList>
            <person name="Shivaji S."/>
            <person name="Ara S."/>
            <person name="Prasad S."/>
            <person name="Manasa B.P."/>
            <person name="Begum Z."/>
            <person name="Singh A."/>
            <person name="Kumar Pinnaka A."/>
        </authorList>
    </citation>
    <scope>NUCLEOTIDE SEQUENCE [LARGE SCALE GENOMIC DNA]</scope>
    <source>
        <strain evidence="6 7">MN12-7</strain>
    </source>
</reference>
<dbReference type="PROSITE" id="PS00498">
    <property type="entry name" value="TYROSINASE_2"/>
    <property type="match status" value="1"/>
</dbReference>
<dbReference type="AlphaFoldDB" id="R9GPF3"/>
<dbReference type="InterPro" id="IPR008922">
    <property type="entry name" value="Di-copper_centre_dom_sf"/>
</dbReference>
<dbReference type="GO" id="GO:0046872">
    <property type="term" value="F:metal ion binding"/>
    <property type="evidence" value="ECO:0007669"/>
    <property type="project" value="UniProtKB-KW"/>
</dbReference>
<evidence type="ECO:0000256" key="3">
    <source>
        <dbReference type="ARBA" id="ARBA00023008"/>
    </source>
</evidence>
<evidence type="ECO:0000259" key="5">
    <source>
        <dbReference type="PROSITE" id="PS00498"/>
    </source>
</evidence>
<keyword evidence="7" id="KW-1185">Reference proteome</keyword>
<dbReference type="PANTHER" id="PTHR11474">
    <property type="entry name" value="TYROSINASE FAMILY MEMBER"/>
    <property type="match status" value="1"/>
</dbReference>
<dbReference type="STRING" id="1150600.ADIARSV_3504"/>
<protein>
    <submittedName>
        <fullName evidence="6">Tyrosinase</fullName>
        <ecNumber evidence="6">1.14.18.1</ecNumber>
    </submittedName>
</protein>
<dbReference type="GO" id="GO:0004503">
    <property type="term" value="F:tyrosinase activity"/>
    <property type="evidence" value="ECO:0007669"/>
    <property type="project" value="UniProtKB-EC"/>
</dbReference>
<keyword evidence="3" id="KW-0186">Copper</keyword>
<comment type="caution">
    <text evidence="6">The sequence shown here is derived from an EMBL/GenBank/DDBJ whole genome shotgun (WGS) entry which is preliminary data.</text>
</comment>
<feature type="domain" description="Tyrosinase copper-binding" evidence="5">
    <location>
        <begin position="313"/>
        <end position="324"/>
    </location>
</feature>
<evidence type="ECO:0000256" key="1">
    <source>
        <dbReference type="ARBA" id="ARBA00009928"/>
    </source>
</evidence>
<evidence type="ECO:0000256" key="2">
    <source>
        <dbReference type="ARBA" id="ARBA00022723"/>
    </source>
</evidence>
<evidence type="ECO:0000259" key="4">
    <source>
        <dbReference type="PROSITE" id="PS00497"/>
    </source>
</evidence>
<gene>
    <name evidence="6" type="ORF">ADIARSV_3504</name>
</gene>
<dbReference type="PANTHER" id="PTHR11474:SF126">
    <property type="entry name" value="TYROSINASE-LIKE PROTEIN TYR-1-RELATED"/>
    <property type="match status" value="1"/>
</dbReference>
<evidence type="ECO:0000313" key="7">
    <source>
        <dbReference type="Proteomes" id="UP000014174"/>
    </source>
</evidence>
<sequence length="438" mass="48453">MSINILINNSANPLADYVGWSPHPCQISSTDIIGQRVILKNLDTAKGGQVVFKKEIGDPVTDTLEIDIPNDSVPASFYISGKFDLNQDKGKASSLDKDCIIKIVSKLTNVELGQKALMVRVRKNANGLTDTERNKFLSAIVILNQQGKYIDFQNMHTSGADPEIHKRSSFLVWHRAYLLDFERKLQEIDPSVTIPYWKFDDPAPKVFNVDFMGTADASGAVTFSNTNPLVNWQPMIFGQGVGRIRRVAKFNTSTKAASNVKNNEAETLALGTAFATFVGTKRTGFCTMETDPHGSAHVSFTGQISDIGKAPADPLFFMLHSNVDRLWAKWQWIMTGQRFDPIDINAYPHLGSGNSTVGGEFGIGNFSDDTMWPWNGIFVQPRPITGPNTTFPLSPFLTVPSQTPDLKSMIDYHGQKNLSANLGFDYHGVRYDHSTVVV</sequence>
<accession>R9GPF3</accession>
<dbReference type="RefSeq" id="WP_016196732.1">
    <property type="nucleotide sequence ID" value="NZ_AQPN01000116.1"/>
</dbReference>